<dbReference type="InterPro" id="IPR022385">
    <property type="entry name" value="Rhs_assc_core"/>
</dbReference>
<dbReference type="Pfam" id="PF25023">
    <property type="entry name" value="TEN_YD-shell"/>
    <property type="match status" value="1"/>
</dbReference>
<comment type="caution">
    <text evidence="4">The sequence shown here is derived from an EMBL/GenBank/DDBJ whole genome shotgun (WGS) entry which is preliminary data.</text>
</comment>
<dbReference type="PANTHER" id="PTHR32305">
    <property type="match status" value="1"/>
</dbReference>
<dbReference type="NCBIfam" id="TIGR03696">
    <property type="entry name" value="Rhs_assc_core"/>
    <property type="match status" value="1"/>
</dbReference>
<evidence type="ECO:0000313" key="5">
    <source>
        <dbReference type="Proteomes" id="UP000054375"/>
    </source>
</evidence>
<name>A0A101RZ11_9ACTN</name>
<dbReference type="PANTHER" id="PTHR32305:SF17">
    <property type="entry name" value="TRNA NUCLEASE WAPA"/>
    <property type="match status" value="1"/>
</dbReference>
<accession>A0A101RZ11</accession>
<gene>
    <name evidence="4" type="ORF">AQJ54_25100</name>
</gene>
<protein>
    <recommendedName>
        <fullName evidence="3">Teneurin-like YD-shell domain-containing protein</fullName>
    </recommendedName>
</protein>
<reference evidence="4 5" key="1">
    <citation type="submission" date="2015-10" db="EMBL/GenBank/DDBJ databases">
        <title>Draft genome sequence of Streptomyces griseorubiginosus DSM 40469, type strain for the species Streptomyces griseorubiginosus.</title>
        <authorList>
            <person name="Ruckert C."/>
            <person name="Winkler A."/>
            <person name="Kalinowski J."/>
            <person name="Kampfer P."/>
            <person name="Glaeser S."/>
        </authorList>
    </citation>
    <scope>NUCLEOTIDE SEQUENCE [LARGE SCALE GENOMIC DNA]</scope>
    <source>
        <strain evidence="4 5">DSM 40469</strain>
    </source>
</reference>
<dbReference type="Gene3D" id="2.180.10.10">
    <property type="entry name" value="RHS repeat-associated core"/>
    <property type="match status" value="2"/>
</dbReference>
<dbReference type="InterPro" id="IPR056823">
    <property type="entry name" value="TEN-like_YD-shell"/>
</dbReference>
<proteinExistence type="predicted"/>
<dbReference type="Proteomes" id="UP000054375">
    <property type="component" value="Unassembled WGS sequence"/>
</dbReference>
<sequence length="2115" mass="222999">MKTFRPTAPHWPAAISAKVNLSGGSGHATGTPVTLGKPGMLDKGLLPRTKTATHAIDRAVTAGSFKVSVASRPASAKAGVQGLLVSLTRTDRADGSDATSGASRLSMALDYGSVKDAYGGDYASRLRLVRLPACALTTPAKPSCRTQVPVTASANDLTGHRLVGEIALSATPAATPSAMSAAGTMVLAATAAPAGTSGTYAATSLSPSGSWSSSGNTGAFTYSYPVTVPESVGGDAPQVALSYNSASVDGRTSATNNQASWVGDGWEYSTGFIERSYRGCADDGQSGDNDECWAGDNATLSLAGHSGELVPAGSGKWRLADDDGSLVEELSGASNGLNNGTYWRLTTDDGTQYYFGADHLPTAAGGDGTDATTNSAWGVPVYGNGSGEPCHASTFAASSCTQGWRWNLDFTVDPHHNIIVDGYKAETNYYGAGSAHTLTKYTRGGYPATISYGQQVADYVAKATPAAQIVFTAAQRCDGLSGVDCSLAPTASTAAHWPDVPFDENCASSGTCTNYTPTFWSTMRLSKITTKVWDESLTTPAWSTVDTYTLGQTYPDPDDGTKPAMWLSTVQHTGSDTRGGGSAISLPALTLQGQATLPNRVDGLEEPQNVPPINRYRLLSLTTETGDNIAVTYKPSSCSRTSPPTEDADTQPCYPVRWTPPGYSSPILDWFYTYPVAEVDENDISATGSPSLVTTYSYLGGAAWHRDDSELTVAKYRTWGDFRGYEQVVTHSGKSPDPITETSTHYLRGMDSDTTASGSTTSVKVTDYVGNILTDDDALSGFAYETSQYTQDSGSGGTVESQTVDHPWLSAVTATHARGSGLPDQVARFSDIDRTYTRQKKADGSWRTSETTTAFDGTTGLATQVDDKGEVDSSGTPVVGAGTPEKCTTTRYASDASRNMRSYPSEVITEAGGCVSTPDAHTLADIRTWYDKGATDTVPGPGDATSTQKAKDFAADGTIEWATAATAGYDAYGRVTSTSDPLGRATTTTYSDSSSTAATKKKYLPVTIVTTNAKKWPTTTTFDAGRQLPLLTTDSNNRVTTETYDGLGRLTQVWLPDHTQSANTSTPNYKFTYTVSKTAPTVVESQNYRDGGDYGADFRIYDAMLRLRQEQATPLDDSTGRLITDTSYDSHGWTTSNDAAYYNSASAPTGTFVTPVIAQVPANARTTYDGQGRATASSLYSLGTQQWKTTTAYPGADRTDVTPPSGGTPSTTLTDARGHTTELRQYHGATPTGTYDKTLFTYDSAGRDVTKTGPLDAAASTTDAAAKSLTWTTGYDLLGDITSQSDPDTGTTPNTYDDDGELTETVDARPNGAGAVSTAYDALGRVTDTYGWDAATGSSIHLTHRDYDTLAKGELTDAIAYEAGKAVYTDTVSGYTTAYKPTGATISIPAGAFTNTAAISYTTKNTYTPVQELLDTSAISTTGTGGLIPDETLGFGYNGVGMPVTSGGADTYTSWINYSPFGQATRATMGVKPLQVVTTNSWEPATGRLLTHTVNKEDATAAVDTVGYTYDQSGRITSTSDVQDTGGTANTDTQCYAYDYLSRLTDVWTDTGATHTAASPTVNGIGGCDDTNPSTAHLGGPAPYWQSYGYDLTGNRTSRTDHDPSGDTSKNVTTDEAYDTAGHAHGVHTVSTGTSTRAYAYDAAGNPTTTSTTSAGQDQPSKAQSFTWNARGQLASLTTGPATAPVHTSGYHYDADGGLLARTDDGTTTVYLGMDEITFTAGTAASAARYYKLGSAPTAVRVAKAGTSGTRLSYQTADPHGTATDDITADTLTVTRRLFTPFGESRDASSAAWPGDHGFVGGTQDPTTGLTNLGAREYDPALGRFLDPDPLLDAGDPQQWNGYSYSDDDPVNASDPTGRHLLCGNDDPDHVPCPKPPKPSTEKPSSSDDDSGPKRTTTIGNVTVSGTSQQIAKLKKLYRKLYRGNASVPLEWNTAEDGDYLVPQAVRSSYADLVTWEAVCRKPGMCGKLLSSTVKMAADGMRKAVDKSIHGWKCFVFAWGCGNVPTAAAAYVPRYVYRGASGTYQSLTPRPDDVEGLSSWDTRNRINGKVQIIDTQKLGDDLEAVPDGGGHVSIRPKDMSQMEGWIASRATANDSPHPFTEMVKDAIIDASEIAE</sequence>
<dbReference type="EMBL" id="LMWV01000020">
    <property type="protein sequence ID" value="KUN64298.1"/>
    <property type="molecule type" value="Genomic_DNA"/>
</dbReference>
<evidence type="ECO:0000313" key="4">
    <source>
        <dbReference type="EMBL" id="KUN64298.1"/>
    </source>
</evidence>
<feature type="region of interest" description="Disordered" evidence="2">
    <location>
        <begin position="1192"/>
        <end position="1222"/>
    </location>
</feature>
<feature type="domain" description="Teneurin-like YD-shell" evidence="3">
    <location>
        <begin position="1772"/>
        <end position="1851"/>
    </location>
</feature>
<feature type="region of interest" description="Disordered" evidence="2">
    <location>
        <begin position="1785"/>
        <end position="1902"/>
    </location>
</feature>
<feature type="region of interest" description="Disordered" evidence="2">
    <location>
        <begin position="1280"/>
        <end position="1300"/>
    </location>
</feature>
<evidence type="ECO:0000256" key="2">
    <source>
        <dbReference type="SAM" id="MobiDB-lite"/>
    </source>
</evidence>
<evidence type="ECO:0000259" key="3">
    <source>
        <dbReference type="Pfam" id="PF25023"/>
    </source>
</evidence>
<keyword evidence="5" id="KW-1185">Reference proteome</keyword>
<feature type="compositionally biased region" description="Polar residues" evidence="2">
    <location>
        <begin position="1281"/>
        <end position="1295"/>
    </location>
</feature>
<evidence type="ECO:0000256" key="1">
    <source>
        <dbReference type="ARBA" id="ARBA00022737"/>
    </source>
</evidence>
<keyword evidence="1" id="KW-0677">Repeat</keyword>
<feature type="compositionally biased region" description="Low complexity" evidence="2">
    <location>
        <begin position="1202"/>
        <end position="1212"/>
    </location>
</feature>
<feature type="compositionally biased region" description="Low complexity" evidence="2">
    <location>
        <begin position="1828"/>
        <end position="1837"/>
    </location>
</feature>
<dbReference type="InterPro" id="IPR050708">
    <property type="entry name" value="T6SS_VgrG/RHS"/>
</dbReference>
<organism evidence="4 5">
    <name type="scientific">Streptomyces griseorubiginosus</name>
    <dbReference type="NCBI Taxonomy" id="67304"/>
    <lineage>
        <taxon>Bacteria</taxon>
        <taxon>Bacillati</taxon>
        <taxon>Actinomycetota</taxon>
        <taxon>Actinomycetes</taxon>
        <taxon>Kitasatosporales</taxon>
        <taxon>Streptomycetaceae</taxon>
        <taxon>Streptomyces</taxon>
    </lineage>
</organism>